<dbReference type="SMART" id="SM00179">
    <property type="entry name" value="EGF_CA"/>
    <property type="match status" value="2"/>
</dbReference>
<dbReference type="PANTHER" id="PTHR24050">
    <property type="entry name" value="PA14 DOMAIN-CONTAINING PROTEIN"/>
    <property type="match status" value="1"/>
</dbReference>
<dbReference type="GO" id="GO:0005581">
    <property type="term" value="C:collagen trimer"/>
    <property type="evidence" value="ECO:0007669"/>
    <property type="project" value="UniProtKB-KW"/>
</dbReference>
<dbReference type="OrthoDB" id="9946071at2759"/>
<dbReference type="KEGG" id="pgut:117680036"/>
<feature type="compositionally biased region" description="Basic and acidic residues" evidence="5">
    <location>
        <begin position="441"/>
        <end position="460"/>
    </location>
</feature>
<keyword evidence="6" id="KW-1133">Transmembrane helix</keyword>
<dbReference type="Pfam" id="PF07645">
    <property type="entry name" value="EGF_CA"/>
    <property type="match status" value="1"/>
</dbReference>
<reference evidence="9" key="1">
    <citation type="submission" date="2025-08" db="UniProtKB">
        <authorList>
            <consortium name="RefSeq"/>
        </authorList>
    </citation>
    <scope>IDENTIFICATION</scope>
    <source>
        <tissue evidence="9">Blood</tissue>
    </source>
</reference>
<feature type="region of interest" description="Disordered" evidence="5">
    <location>
        <begin position="30"/>
        <end position="57"/>
    </location>
</feature>
<dbReference type="InterPro" id="IPR000152">
    <property type="entry name" value="EGF-type_Asp/Asn_hydroxyl_site"/>
</dbReference>
<dbReference type="SUPFAM" id="SSF57196">
    <property type="entry name" value="EGF/Laminin"/>
    <property type="match status" value="2"/>
</dbReference>
<dbReference type="GO" id="GO:0005509">
    <property type="term" value="F:calcium ion binding"/>
    <property type="evidence" value="ECO:0007669"/>
    <property type="project" value="InterPro"/>
</dbReference>
<evidence type="ECO:0000259" key="7">
    <source>
        <dbReference type="PROSITE" id="PS01186"/>
    </source>
</evidence>
<dbReference type="InterPro" id="IPR052235">
    <property type="entry name" value="Nephronectin_domain"/>
</dbReference>
<keyword evidence="6" id="KW-0472">Membrane</keyword>
<dbReference type="InterPro" id="IPR000742">
    <property type="entry name" value="EGF"/>
</dbReference>
<dbReference type="CDD" id="cd00054">
    <property type="entry name" value="EGF_CA"/>
    <property type="match status" value="1"/>
</dbReference>
<proteinExistence type="predicted"/>
<dbReference type="SMART" id="SM00181">
    <property type="entry name" value="EGF"/>
    <property type="match status" value="2"/>
</dbReference>
<gene>
    <name evidence="9" type="primary">CCBE1</name>
</gene>
<keyword evidence="9" id="KW-0176">Collagen</keyword>
<name>A0A6P9DRK7_PANGU</name>
<dbReference type="GeneID" id="117680036"/>
<dbReference type="InterPro" id="IPR049883">
    <property type="entry name" value="NOTCH1_EGF-like"/>
</dbReference>
<protein>
    <submittedName>
        <fullName evidence="9">Collagen and calcium-binding EGF domain-containing protein 1</fullName>
    </submittedName>
</protein>
<accession>A0A6P9DRK7</accession>
<feature type="compositionally biased region" description="Low complexity" evidence="5">
    <location>
        <begin position="336"/>
        <end position="347"/>
    </location>
</feature>
<keyword evidence="4" id="KW-1015">Disulfide bond</keyword>
<evidence type="ECO:0000256" key="2">
    <source>
        <dbReference type="ARBA" id="ARBA00022729"/>
    </source>
</evidence>
<sequence>MQLKNTHWGMQTELFDILFSIYAFKNAPDGGGGGQSPCGADREPPEGRPMVPRGDGGGGARRLVQLALRSPSRSLRLWLLLLLLLAALGHAWTYREEPEESDREVCSESRVATTKYPCLKPGGELSTCFRKKCCKGYKFVLGQCIPEDYDVCADAPCEQQCTDNFGRVLCTCYPGYRYDRERHRNREKPYCLDVDECATSSEPLCPHICVNTLGSYRCDCHEGYLREDDGKICTKGDKGFSEKVDNVVKPGACCASCREFHQIKQTVLQLKQKVAWLPNNAVDLNKPITGEKVLASNAYVPGPPGQPGDRGPPGVAGPKGSPGFPGSPGPPGVPGPRGAMGPMGPSPDLSHIKQGRRGPVGPPGAPGRDGAKGERGAPGEKGPPGPPGSFDFLLLMMADIRNDIAELQERIFGHRTHSSAEEFPLPQEFANYQDVDVGSGEDYKQRTIPEDSRTSEEGNH</sequence>
<feature type="region of interest" description="Disordered" evidence="5">
    <location>
        <begin position="296"/>
        <end position="390"/>
    </location>
</feature>
<evidence type="ECO:0000256" key="6">
    <source>
        <dbReference type="SAM" id="Phobius"/>
    </source>
</evidence>
<feature type="compositionally biased region" description="Low complexity" evidence="5">
    <location>
        <begin position="307"/>
        <end position="324"/>
    </location>
</feature>
<keyword evidence="2" id="KW-0732">Signal</keyword>
<dbReference type="InParanoid" id="A0A6P9DRK7"/>
<dbReference type="AlphaFoldDB" id="A0A6P9DRK7"/>
<dbReference type="PROSITE" id="PS00010">
    <property type="entry name" value="ASX_HYDROXYL"/>
    <property type="match status" value="1"/>
</dbReference>
<dbReference type="PROSITE" id="PS01186">
    <property type="entry name" value="EGF_2"/>
    <property type="match status" value="1"/>
</dbReference>
<evidence type="ECO:0000313" key="9">
    <source>
        <dbReference type="RefSeq" id="XP_034298388.2"/>
    </source>
</evidence>
<feature type="transmembrane region" description="Helical" evidence="6">
    <location>
        <begin position="75"/>
        <end position="94"/>
    </location>
</feature>
<evidence type="ECO:0000256" key="1">
    <source>
        <dbReference type="ARBA" id="ARBA00022536"/>
    </source>
</evidence>
<feature type="compositionally biased region" description="Pro residues" evidence="5">
    <location>
        <begin position="325"/>
        <end position="334"/>
    </location>
</feature>
<feature type="region of interest" description="Disordered" evidence="5">
    <location>
        <begin position="418"/>
        <end position="460"/>
    </location>
</feature>
<dbReference type="PROSITE" id="PS01187">
    <property type="entry name" value="EGF_CA"/>
    <property type="match status" value="1"/>
</dbReference>
<keyword evidence="1" id="KW-0245">EGF-like domain</keyword>
<keyword evidence="3" id="KW-0677">Repeat</keyword>
<dbReference type="InterPro" id="IPR018097">
    <property type="entry name" value="EGF_Ca-bd_CS"/>
</dbReference>
<dbReference type="InterPro" id="IPR001881">
    <property type="entry name" value="EGF-like_Ca-bd_dom"/>
</dbReference>
<dbReference type="Gene3D" id="2.10.25.10">
    <property type="entry name" value="Laminin"/>
    <property type="match status" value="2"/>
</dbReference>
<evidence type="ECO:0000313" key="8">
    <source>
        <dbReference type="Proteomes" id="UP001652622"/>
    </source>
</evidence>
<keyword evidence="6" id="KW-0812">Transmembrane</keyword>
<feature type="compositionally biased region" description="Basic and acidic residues" evidence="5">
    <location>
        <begin position="369"/>
        <end position="378"/>
    </location>
</feature>
<evidence type="ECO:0000256" key="5">
    <source>
        <dbReference type="SAM" id="MobiDB-lite"/>
    </source>
</evidence>
<dbReference type="PANTHER" id="PTHR24050:SF29">
    <property type="entry name" value="FIBULIN-1"/>
    <property type="match status" value="1"/>
</dbReference>
<evidence type="ECO:0000256" key="4">
    <source>
        <dbReference type="ARBA" id="ARBA00023157"/>
    </source>
</evidence>
<evidence type="ECO:0000256" key="3">
    <source>
        <dbReference type="ARBA" id="ARBA00022737"/>
    </source>
</evidence>
<feature type="domain" description="EGF-like" evidence="7">
    <location>
        <begin position="218"/>
        <end position="233"/>
    </location>
</feature>
<dbReference type="Pfam" id="PF01391">
    <property type="entry name" value="Collagen"/>
    <property type="match status" value="1"/>
</dbReference>
<keyword evidence="8" id="KW-1185">Reference proteome</keyword>
<organism evidence="8 9">
    <name type="scientific">Pantherophis guttatus</name>
    <name type="common">Corn snake</name>
    <name type="synonym">Elaphe guttata</name>
    <dbReference type="NCBI Taxonomy" id="94885"/>
    <lineage>
        <taxon>Eukaryota</taxon>
        <taxon>Metazoa</taxon>
        <taxon>Chordata</taxon>
        <taxon>Craniata</taxon>
        <taxon>Vertebrata</taxon>
        <taxon>Euteleostomi</taxon>
        <taxon>Lepidosauria</taxon>
        <taxon>Squamata</taxon>
        <taxon>Bifurcata</taxon>
        <taxon>Unidentata</taxon>
        <taxon>Episquamata</taxon>
        <taxon>Toxicofera</taxon>
        <taxon>Serpentes</taxon>
        <taxon>Colubroidea</taxon>
        <taxon>Colubridae</taxon>
        <taxon>Colubrinae</taxon>
        <taxon>Pantherophis</taxon>
    </lineage>
</organism>
<dbReference type="Proteomes" id="UP001652622">
    <property type="component" value="Unplaced"/>
</dbReference>
<dbReference type="RefSeq" id="XP_034298388.2">
    <property type="nucleotide sequence ID" value="XM_034442497.2"/>
</dbReference>
<dbReference type="InterPro" id="IPR008160">
    <property type="entry name" value="Collagen"/>
</dbReference>